<dbReference type="EMBL" id="MU167244">
    <property type="protein sequence ID" value="KAG0147717.1"/>
    <property type="molecule type" value="Genomic_DNA"/>
</dbReference>
<keyword evidence="2" id="KW-0812">Transmembrane</keyword>
<evidence type="ECO:0008006" key="5">
    <source>
        <dbReference type="Google" id="ProtNLM"/>
    </source>
</evidence>
<dbReference type="Proteomes" id="UP000886653">
    <property type="component" value="Unassembled WGS sequence"/>
</dbReference>
<feature type="transmembrane region" description="Helical" evidence="2">
    <location>
        <begin position="431"/>
        <end position="451"/>
    </location>
</feature>
<evidence type="ECO:0000313" key="4">
    <source>
        <dbReference type="Proteomes" id="UP000886653"/>
    </source>
</evidence>
<feature type="region of interest" description="Disordered" evidence="1">
    <location>
        <begin position="97"/>
        <end position="137"/>
    </location>
</feature>
<comment type="caution">
    <text evidence="3">The sequence shown here is derived from an EMBL/GenBank/DDBJ whole genome shotgun (WGS) entry which is preliminary data.</text>
</comment>
<keyword evidence="2" id="KW-1133">Transmembrane helix</keyword>
<keyword evidence="2" id="KW-0472">Membrane</keyword>
<dbReference type="Gene3D" id="3.30.530.20">
    <property type="match status" value="1"/>
</dbReference>
<keyword evidence="4" id="KW-1185">Reference proteome</keyword>
<organism evidence="3 4">
    <name type="scientific">Cronartium quercuum f. sp. fusiforme G11</name>
    <dbReference type="NCBI Taxonomy" id="708437"/>
    <lineage>
        <taxon>Eukaryota</taxon>
        <taxon>Fungi</taxon>
        <taxon>Dikarya</taxon>
        <taxon>Basidiomycota</taxon>
        <taxon>Pucciniomycotina</taxon>
        <taxon>Pucciniomycetes</taxon>
        <taxon>Pucciniales</taxon>
        <taxon>Coleosporiaceae</taxon>
        <taxon>Cronartium</taxon>
    </lineage>
</organism>
<proteinExistence type="predicted"/>
<dbReference type="SUPFAM" id="SSF55961">
    <property type="entry name" value="Bet v1-like"/>
    <property type="match status" value="1"/>
</dbReference>
<evidence type="ECO:0000313" key="3">
    <source>
        <dbReference type="EMBL" id="KAG0147717.1"/>
    </source>
</evidence>
<accession>A0A9P6NLE9</accession>
<sequence length="461" mass="51088">MKLVVPNFTSTFRNSSIQTSPLHHQTVTPSLTMSSPSQALLPTRHLPLITSLAASVLPVSLILKYRWNNRFGLDHLHLLLLQLIFCILATRLLPQKPARASGPDSPQLASRTSSRVQPRSSNPTKPPKQPTSVQDELHQQTVKTLLEVVEPALLPKNETQAAQSSATLADWQPIFSDVSPSNHVSQHPTIRSLYAVRMIFDGVEVERVVRCLREKKQWQWDKMCECGGDLGGNVSWVRLKGSWPIKLYTPAKFNRSLNLDTLPLQPKEMVMYSTSVRLSPTDPLRVLFASTTTTHPLKKSDVSVKYAGYLVEPAPDTESSSQLTLIVDLSGFGSLPTFVIKLILTKYIPSSMKTVYALARNLPAPTSSDQALLPALWDPSESSSESGTPDKTEDPLRELVGQLKQLLITLSALHRPPAQSPSSTNSWSDRAWFWAGSVGLMMSSGIALRIIQRARNQKNLR</sequence>
<evidence type="ECO:0000256" key="2">
    <source>
        <dbReference type="SAM" id="Phobius"/>
    </source>
</evidence>
<evidence type="ECO:0000256" key="1">
    <source>
        <dbReference type="SAM" id="MobiDB-lite"/>
    </source>
</evidence>
<reference evidence="3" key="1">
    <citation type="submission" date="2013-11" db="EMBL/GenBank/DDBJ databases">
        <title>Genome sequence of the fusiform rust pathogen reveals effectors for host alternation and coevolution with pine.</title>
        <authorList>
            <consortium name="DOE Joint Genome Institute"/>
            <person name="Smith K."/>
            <person name="Pendleton A."/>
            <person name="Kubisiak T."/>
            <person name="Anderson C."/>
            <person name="Salamov A."/>
            <person name="Aerts A."/>
            <person name="Riley R."/>
            <person name="Clum A."/>
            <person name="Lindquist E."/>
            <person name="Ence D."/>
            <person name="Campbell M."/>
            <person name="Kronenberg Z."/>
            <person name="Feau N."/>
            <person name="Dhillon B."/>
            <person name="Hamelin R."/>
            <person name="Burleigh J."/>
            <person name="Smith J."/>
            <person name="Yandell M."/>
            <person name="Nelson C."/>
            <person name="Grigoriev I."/>
            <person name="Davis J."/>
        </authorList>
    </citation>
    <scope>NUCLEOTIDE SEQUENCE</scope>
    <source>
        <strain evidence="3">G11</strain>
    </source>
</reference>
<protein>
    <recommendedName>
        <fullName evidence="5">START domain-containing protein</fullName>
    </recommendedName>
</protein>
<feature type="compositionally biased region" description="Polar residues" evidence="1">
    <location>
        <begin position="107"/>
        <end position="123"/>
    </location>
</feature>
<dbReference type="AlphaFoldDB" id="A0A9P6NLE9"/>
<gene>
    <name evidence="3" type="ORF">CROQUDRAFT_132328</name>
</gene>
<dbReference type="InterPro" id="IPR023393">
    <property type="entry name" value="START-like_dom_sf"/>
</dbReference>
<dbReference type="OrthoDB" id="333905at2759"/>
<name>A0A9P6NLE9_9BASI</name>